<gene>
    <name evidence="4" type="ORF">GGE66_000196</name>
</gene>
<dbReference type="EMBL" id="JACIIJ010000001">
    <property type="protein sequence ID" value="MBB6219252.1"/>
    <property type="molecule type" value="Genomic_DNA"/>
</dbReference>
<dbReference type="Pfam" id="PF01266">
    <property type="entry name" value="DAO"/>
    <property type="match status" value="1"/>
</dbReference>
<protein>
    <submittedName>
        <fullName evidence="4">Glycine/D-amino acid oxidase-like deaminating enzyme</fullName>
    </submittedName>
</protein>
<evidence type="ECO:0000256" key="1">
    <source>
        <dbReference type="ARBA" id="ARBA00009410"/>
    </source>
</evidence>
<sequence length="465" mass="50045">MRCNQCILPHPFLDTAGYHSPEAAMSPLIHHISSDETLRTSSDVVIIGGGIVGASAAYFLARRGLSVALVEKGYVGCEQSSRNWGWCRRQNRDERELPLANLALRLWEELTVEIGHDLGFRRCGLLYATADPKQLGEWERWREVARRFDVNTRMLTASEAAAAVPAAGGRKWLGGVRAADDGKAEPWLAAPRIAEGARKHGATIHQNCAARGLDITNGQVSGVVTEKGFIRTSRVLCAAGAWASAFLRMHAVSLPQASVRQTALRTGPAPDFGGAIYTSDCALTRRIDGSYTIAVSGRATLELTPQSIRYARPFLPMFLKRRKAVEIGIGRSFFQGPETLGRWRFDKPTPFERIRVLDPAPDIRMTATIMARIKALLPAVAEAGVVSAWGGYVDSTPDAIPAISPVDSIGGVFVAAGCSGHGFGAGPGIGHLAADLVAGDTAIVDPTPFRLSRFRDRSKIEVGAI</sequence>
<proteinExistence type="inferred from homology"/>
<dbReference type="PANTHER" id="PTHR13847:SF280">
    <property type="entry name" value="D-AMINO ACID DEHYDROGENASE"/>
    <property type="match status" value="1"/>
</dbReference>
<dbReference type="Proteomes" id="UP000517187">
    <property type="component" value="Unassembled WGS sequence"/>
</dbReference>
<reference evidence="4 5" key="1">
    <citation type="submission" date="2020-08" db="EMBL/GenBank/DDBJ databases">
        <title>Genomic Encyclopedia of Type Strains, Phase IV (KMG-V): Genome sequencing to study the core and pangenomes of soil and plant-associated prokaryotes.</title>
        <authorList>
            <person name="Whitman W."/>
        </authorList>
    </citation>
    <scope>NUCLEOTIDE SEQUENCE [LARGE SCALE GENOMIC DNA]</scope>
    <source>
        <strain evidence="4 5">SEMIA 4011</strain>
    </source>
</reference>
<evidence type="ECO:0000256" key="2">
    <source>
        <dbReference type="ARBA" id="ARBA00023002"/>
    </source>
</evidence>
<evidence type="ECO:0000259" key="3">
    <source>
        <dbReference type="Pfam" id="PF01266"/>
    </source>
</evidence>
<dbReference type="Gene3D" id="3.50.50.60">
    <property type="entry name" value="FAD/NAD(P)-binding domain"/>
    <property type="match status" value="1"/>
</dbReference>
<dbReference type="InterPro" id="IPR006076">
    <property type="entry name" value="FAD-dep_OxRdtase"/>
</dbReference>
<dbReference type="GO" id="GO:0005737">
    <property type="term" value="C:cytoplasm"/>
    <property type="evidence" value="ECO:0007669"/>
    <property type="project" value="TreeGrafter"/>
</dbReference>
<dbReference type="PANTHER" id="PTHR13847">
    <property type="entry name" value="SARCOSINE DEHYDROGENASE-RELATED"/>
    <property type="match status" value="1"/>
</dbReference>
<dbReference type="GO" id="GO:0008718">
    <property type="term" value="F:D-amino-acid dehydrogenase activity"/>
    <property type="evidence" value="ECO:0007669"/>
    <property type="project" value="TreeGrafter"/>
</dbReference>
<evidence type="ECO:0000313" key="4">
    <source>
        <dbReference type="EMBL" id="MBB6219252.1"/>
    </source>
</evidence>
<keyword evidence="2" id="KW-0560">Oxidoreductase</keyword>
<evidence type="ECO:0000313" key="5">
    <source>
        <dbReference type="Proteomes" id="UP000517187"/>
    </source>
</evidence>
<organism evidence="4 5">
    <name type="scientific">Rhizobium leguminosarum</name>
    <dbReference type="NCBI Taxonomy" id="384"/>
    <lineage>
        <taxon>Bacteria</taxon>
        <taxon>Pseudomonadati</taxon>
        <taxon>Pseudomonadota</taxon>
        <taxon>Alphaproteobacteria</taxon>
        <taxon>Hyphomicrobiales</taxon>
        <taxon>Rhizobiaceae</taxon>
        <taxon>Rhizobium/Agrobacterium group</taxon>
        <taxon>Rhizobium</taxon>
    </lineage>
</organism>
<dbReference type="InterPro" id="IPR036188">
    <property type="entry name" value="FAD/NAD-bd_sf"/>
</dbReference>
<feature type="domain" description="FAD dependent oxidoreductase" evidence="3">
    <location>
        <begin position="43"/>
        <end position="436"/>
    </location>
</feature>
<dbReference type="AlphaFoldDB" id="A0A7X0DS86"/>
<accession>A0A7X0DS86</accession>
<name>A0A7X0DS86_RHILE</name>
<dbReference type="GO" id="GO:0055130">
    <property type="term" value="P:D-alanine catabolic process"/>
    <property type="evidence" value="ECO:0007669"/>
    <property type="project" value="TreeGrafter"/>
</dbReference>
<comment type="similarity">
    <text evidence="1">Belongs to the DadA oxidoreductase family.</text>
</comment>
<dbReference type="GO" id="GO:0005886">
    <property type="term" value="C:plasma membrane"/>
    <property type="evidence" value="ECO:0007669"/>
    <property type="project" value="TreeGrafter"/>
</dbReference>
<comment type="caution">
    <text evidence="4">The sequence shown here is derived from an EMBL/GenBank/DDBJ whole genome shotgun (WGS) entry which is preliminary data.</text>
</comment>
<dbReference type="SUPFAM" id="SSF51905">
    <property type="entry name" value="FAD/NAD(P)-binding domain"/>
    <property type="match status" value="1"/>
</dbReference>
<dbReference type="Gene3D" id="3.30.9.10">
    <property type="entry name" value="D-Amino Acid Oxidase, subunit A, domain 2"/>
    <property type="match status" value="1"/>
</dbReference>